<dbReference type="EMBL" id="JAWDGP010005685">
    <property type="protein sequence ID" value="KAK3754195.1"/>
    <property type="molecule type" value="Genomic_DNA"/>
</dbReference>
<organism evidence="1 2">
    <name type="scientific">Elysia crispata</name>
    <name type="common">lettuce slug</name>
    <dbReference type="NCBI Taxonomy" id="231223"/>
    <lineage>
        <taxon>Eukaryota</taxon>
        <taxon>Metazoa</taxon>
        <taxon>Spiralia</taxon>
        <taxon>Lophotrochozoa</taxon>
        <taxon>Mollusca</taxon>
        <taxon>Gastropoda</taxon>
        <taxon>Heterobranchia</taxon>
        <taxon>Euthyneura</taxon>
        <taxon>Panpulmonata</taxon>
        <taxon>Sacoglossa</taxon>
        <taxon>Placobranchoidea</taxon>
        <taxon>Plakobranchidae</taxon>
        <taxon>Elysia</taxon>
    </lineage>
</organism>
<proteinExistence type="predicted"/>
<protein>
    <submittedName>
        <fullName evidence="1">Uncharacterized protein</fullName>
    </submittedName>
</protein>
<comment type="caution">
    <text evidence="1">The sequence shown here is derived from an EMBL/GenBank/DDBJ whole genome shotgun (WGS) entry which is preliminary data.</text>
</comment>
<evidence type="ECO:0000313" key="1">
    <source>
        <dbReference type="EMBL" id="KAK3754195.1"/>
    </source>
</evidence>
<gene>
    <name evidence="1" type="ORF">RRG08_028160</name>
</gene>
<dbReference type="AlphaFoldDB" id="A0AAE0YQ40"/>
<reference evidence="1" key="1">
    <citation type="journal article" date="2023" name="G3 (Bethesda)">
        <title>A reference genome for the long-term kleptoplast-retaining sea slug Elysia crispata morphotype clarki.</title>
        <authorList>
            <person name="Eastman K.E."/>
            <person name="Pendleton A.L."/>
            <person name="Shaikh M.A."/>
            <person name="Suttiyut T."/>
            <person name="Ogas R."/>
            <person name="Tomko P."/>
            <person name="Gavelis G."/>
            <person name="Widhalm J.R."/>
            <person name="Wisecaver J.H."/>
        </authorList>
    </citation>
    <scope>NUCLEOTIDE SEQUENCE</scope>
    <source>
        <strain evidence="1">ECLA1</strain>
    </source>
</reference>
<accession>A0AAE0YQ40</accession>
<evidence type="ECO:0000313" key="2">
    <source>
        <dbReference type="Proteomes" id="UP001283361"/>
    </source>
</evidence>
<dbReference type="Proteomes" id="UP001283361">
    <property type="component" value="Unassembled WGS sequence"/>
</dbReference>
<keyword evidence="2" id="KW-1185">Reference proteome</keyword>
<sequence length="76" mass="8865">MLISCFRNWLMNIGELRLFSQEISVTLIFFLENNADQGCRAPPGRLCRVDRTDRGIWLERGCQDAHLGYPQHVQEE</sequence>
<name>A0AAE0YQ40_9GAST</name>